<dbReference type="SUPFAM" id="SSF53822">
    <property type="entry name" value="Periplasmic binding protein-like I"/>
    <property type="match status" value="1"/>
</dbReference>
<accession>A0A1V3C6X8</accession>
<organism evidence="2 3">
    <name type="scientific">Nocardiopsis sinuspersici</name>
    <dbReference type="NCBI Taxonomy" id="501010"/>
    <lineage>
        <taxon>Bacteria</taxon>
        <taxon>Bacillati</taxon>
        <taxon>Actinomycetota</taxon>
        <taxon>Actinomycetes</taxon>
        <taxon>Streptosporangiales</taxon>
        <taxon>Nocardiopsidaceae</taxon>
        <taxon>Nocardiopsis</taxon>
    </lineage>
</organism>
<name>A0A1V3C6X8_9ACTN</name>
<dbReference type="STRING" id="501010.NOSIN_22695"/>
<gene>
    <name evidence="2" type="ORF">NOSIN_22695</name>
</gene>
<dbReference type="Gene3D" id="3.40.50.2300">
    <property type="match status" value="2"/>
</dbReference>
<evidence type="ECO:0000313" key="3">
    <source>
        <dbReference type="Proteomes" id="UP000189004"/>
    </source>
</evidence>
<keyword evidence="3" id="KW-1185">Reference proteome</keyword>
<proteinExistence type="predicted"/>
<keyword evidence="1" id="KW-0472">Membrane</keyword>
<dbReference type="Proteomes" id="UP000189004">
    <property type="component" value="Unassembled WGS sequence"/>
</dbReference>
<dbReference type="InterPro" id="IPR028082">
    <property type="entry name" value="Peripla_BP_I"/>
</dbReference>
<reference evidence="3" key="1">
    <citation type="submission" date="2016-08" db="EMBL/GenBank/DDBJ databases">
        <authorList>
            <person name="Tokovenko B."/>
            <person name="Kalinowski J."/>
        </authorList>
    </citation>
    <scope>NUCLEOTIDE SEQUENCE [LARGE SCALE GENOMIC DNA]</scope>
    <source>
        <strain evidence="3">UTMC102</strain>
    </source>
</reference>
<dbReference type="EMBL" id="MCOK01000001">
    <property type="protein sequence ID" value="OOC56286.1"/>
    <property type="molecule type" value="Genomic_DNA"/>
</dbReference>
<comment type="caution">
    <text evidence="2">The sequence shown here is derived from an EMBL/GenBank/DDBJ whole genome shotgun (WGS) entry which is preliminary data.</text>
</comment>
<sequence>MTGPDNAPSFAHMPGEPGSVFRRWLRRWWRLLVPALVLLLVVPVALYWDVFTCGGPTSGVRLVDGQCVGVTDGSYLYHEQYTEVQADIARENARVAEEAGGHVVRIALLGTLTFGDVSPMDPVRMVRSLEGAYTAQMRANHSPHFGDESPGIQLYLANMGGQQRQWEPVVSDLVAMSEDEDNPLVAVIGMGVSIDSTRDVAARLNTHGIPMVSSAVTADGLAQPETPGLVRAAPSNTEYVRALRAYLDDLEEPARATLVYDDNEPDLFVESLREAYENQLGVYISGHPQEYMGTTVGDPPKAGLFDTVVLNMCVAKTDTVFFAGRAPDLKEFIASLAHRNCTDQSFRVLFVAIGLTAMDDEEVQGYLRDGDITLVYASSVDHRWNAGDPSVERPPHYMSFVNAFHEYVGDEDPTALHNGYALINHDAFAVAASAVRMTNRMDLEGAPPTSKEVSSYLMLLNSAHRVRAGGGFLSYSEEHGGEAAGRYVPVVELPVEEDLPRPRPHVVGGAGSL</sequence>
<dbReference type="CDD" id="cd06268">
    <property type="entry name" value="PBP1_ABC_transporter_LIVBP-like"/>
    <property type="match status" value="1"/>
</dbReference>
<evidence type="ECO:0000256" key="1">
    <source>
        <dbReference type="SAM" id="Phobius"/>
    </source>
</evidence>
<protein>
    <submittedName>
        <fullName evidence="2">Uncharacterized protein</fullName>
    </submittedName>
</protein>
<dbReference type="OrthoDB" id="3440574at2"/>
<evidence type="ECO:0000313" key="2">
    <source>
        <dbReference type="EMBL" id="OOC56286.1"/>
    </source>
</evidence>
<feature type="transmembrane region" description="Helical" evidence="1">
    <location>
        <begin position="28"/>
        <end position="48"/>
    </location>
</feature>
<dbReference type="AlphaFoldDB" id="A0A1V3C6X8"/>
<dbReference type="RefSeq" id="WP_077692726.1">
    <property type="nucleotide sequence ID" value="NZ_MCOK01000001.1"/>
</dbReference>
<keyword evidence="1" id="KW-0812">Transmembrane</keyword>
<keyword evidence="1" id="KW-1133">Transmembrane helix</keyword>